<evidence type="ECO:0000256" key="1">
    <source>
        <dbReference type="ARBA" id="ARBA00004184"/>
    </source>
</evidence>
<evidence type="ECO:0000259" key="7">
    <source>
        <dbReference type="PROSITE" id="PS50106"/>
    </source>
</evidence>
<dbReference type="Pfam" id="PF00788">
    <property type="entry name" value="RA"/>
    <property type="match status" value="1"/>
</dbReference>
<evidence type="ECO:0000256" key="6">
    <source>
        <dbReference type="SAM" id="MobiDB-lite"/>
    </source>
</evidence>
<dbReference type="SMART" id="SM00228">
    <property type="entry name" value="PDZ"/>
    <property type="match status" value="1"/>
</dbReference>
<evidence type="ECO:0000313" key="11">
    <source>
        <dbReference type="Proteomes" id="UP001303046"/>
    </source>
</evidence>
<feature type="domain" description="PX" evidence="8">
    <location>
        <begin position="152"/>
        <end position="260"/>
    </location>
</feature>
<dbReference type="InterPro" id="IPR036871">
    <property type="entry name" value="PX_dom_sf"/>
</dbReference>
<feature type="compositionally biased region" description="Basic and acidic residues" evidence="6">
    <location>
        <begin position="825"/>
        <end position="836"/>
    </location>
</feature>
<name>A0ABR1BWZ1_NECAM</name>
<keyword evidence="3" id="KW-0967">Endosome</keyword>
<dbReference type="Gene3D" id="3.30.1520.10">
    <property type="entry name" value="Phox-like domain"/>
    <property type="match status" value="1"/>
</dbReference>
<dbReference type="PANTHER" id="PTHR12431:SF19">
    <property type="entry name" value="SORTING NEXIN-27"/>
    <property type="match status" value="1"/>
</dbReference>
<dbReference type="PROSITE" id="PS50106">
    <property type="entry name" value="PDZ"/>
    <property type="match status" value="1"/>
</dbReference>
<feature type="compositionally biased region" description="Basic and acidic residues" evidence="6">
    <location>
        <begin position="612"/>
        <end position="629"/>
    </location>
</feature>
<dbReference type="Pfam" id="PF00787">
    <property type="entry name" value="PX"/>
    <property type="match status" value="1"/>
</dbReference>
<dbReference type="Gene3D" id="3.10.20.90">
    <property type="entry name" value="Phosphatidylinositol 3-kinase Catalytic Subunit, Chain A, domain 1"/>
    <property type="match status" value="1"/>
</dbReference>
<comment type="subcellular location">
    <subcellularLocation>
        <location evidence="2">Early endosome</location>
    </subcellularLocation>
    <subcellularLocation>
        <location evidence="1">Endomembrane system</location>
        <topology evidence="1">Peripheral membrane protein</topology>
    </subcellularLocation>
</comment>
<reference evidence="10 11" key="1">
    <citation type="submission" date="2023-08" db="EMBL/GenBank/DDBJ databases">
        <title>A Necator americanus chromosomal reference genome.</title>
        <authorList>
            <person name="Ilik V."/>
            <person name="Petrzelkova K.J."/>
            <person name="Pardy F."/>
            <person name="Fuh T."/>
            <person name="Niatou-Singa F.S."/>
            <person name="Gouil Q."/>
            <person name="Baker L."/>
            <person name="Ritchie M.E."/>
            <person name="Jex A.R."/>
            <person name="Gazzola D."/>
            <person name="Li H."/>
            <person name="Toshio Fujiwara R."/>
            <person name="Zhan B."/>
            <person name="Aroian R.V."/>
            <person name="Pafco B."/>
            <person name="Schwarz E.M."/>
        </authorList>
    </citation>
    <scope>NUCLEOTIDE SEQUENCE [LARGE SCALE GENOMIC DNA]</scope>
    <source>
        <strain evidence="10 11">Aroian</strain>
        <tissue evidence="10">Whole animal</tissue>
    </source>
</reference>
<feature type="compositionally biased region" description="Acidic residues" evidence="6">
    <location>
        <begin position="815"/>
        <end position="824"/>
    </location>
</feature>
<evidence type="ECO:0000256" key="3">
    <source>
        <dbReference type="ARBA" id="ARBA00022753"/>
    </source>
</evidence>
<dbReference type="Proteomes" id="UP001303046">
    <property type="component" value="Unassembled WGS sequence"/>
</dbReference>
<feature type="domain" description="PDZ" evidence="7">
    <location>
        <begin position="34"/>
        <end position="127"/>
    </location>
</feature>
<feature type="region of interest" description="Disordered" evidence="6">
    <location>
        <begin position="604"/>
        <end position="638"/>
    </location>
</feature>
<keyword evidence="4" id="KW-0446">Lipid-binding</keyword>
<feature type="compositionally biased region" description="Basic residues" evidence="6">
    <location>
        <begin position="871"/>
        <end position="880"/>
    </location>
</feature>
<dbReference type="Gene3D" id="2.30.42.10">
    <property type="match status" value="1"/>
</dbReference>
<evidence type="ECO:0008006" key="12">
    <source>
        <dbReference type="Google" id="ProtNLM"/>
    </source>
</evidence>
<feature type="region of interest" description="Disordered" evidence="6">
    <location>
        <begin position="674"/>
        <end position="739"/>
    </location>
</feature>
<keyword evidence="11" id="KW-1185">Reference proteome</keyword>
<dbReference type="CDD" id="cd23070">
    <property type="entry name" value="PDZ_SNX27-like"/>
    <property type="match status" value="1"/>
</dbReference>
<evidence type="ECO:0000259" key="9">
    <source>
        <dbReference type="PROSITE" id="PS50200"/>
    </source>
</evidence>
<dbReference type="CDD" id="cd06886">
    <property type="entry name" value="PX_SNX27"/>
    <property type="match status" value="1"/>
</dbReference>
<evidence type="ECO:0000313" key="10">
    <source>
        <dbReference type="EMBL" id="KAK6730306.1"/>
    </source>
</evidence>
<dbReference type="EMBL" id="JAVFWL010000001">
    <property type="protein sequence ID" value="KAK6730306.1"/>
    <property type="molecule type" value="Genomic_DNA"/>
</dbReference>
<protein>
    <recommendedName>
        <fullName evidence="12">PX domain protein</fullName>
    </recommendedName>
</protein>
<dbReference type="Gene3D" id="1.20.80.60">
    <property type="match status" value="1"/>
</dbReference>
<sequence>MYDDSDESSDDNRPTAHSSSSSRKRIPFDPKPHLVTIVKTNTGFGFNVKGQVSEGGQLRSLNGQLYAPLQHVSAVLPDGAAERANLRRGDRILQVNGVNVEGATHRHVVDLIKHGGDRLTMIVISVEDSDVDRFECCEESVISYRHDYSESRSLPVTIPNYHTVNDGVEKFVVFNLYMAGRHLGSRRYSEFVELHQLLRREFIDYSFPKLPGKWPFSLSEQQLDSRRRGLELYLERVCSVKVIADSDIMQDFLMECDPSCEVEVRVLLPDSSHVSVNIRRNSSTSLLFALLARKLNMTRDMALSCAIFETMEQSFERKLLDGESPHQLYIQNYSCASSSCLVLRKWIFDPDRERQLCEKDPLFRQFVFHQAVADVNEGRLKYCQKMYQLKAIQNEGNAEEFLELTRKMSGYNEITFPPCGCPTRKAGDVIMIVRFSSLLLTSDPPNAEMQVDIGWGDVMEYHVDEDGRAFQFNFKREGKRAKPIKLFSNYAEYMAECFAQILFERQVANNWKPNRFITEDVESSSNHCTGHIGTRIKMDPLMDCSLSAADDDEGKSRTHEMKTNEEDSNSPGKVTYKTDSQSTEEALDPDAAEFPIHCEIHEDSQMTEAVTEESREVEQYFRPRSESPDVFRSTSHPSTIKTQFEGATEEQQHHDTAPTSPAQRFELAYEMEDARDEVRSESGGVRSRGRGARGRGRGGTKPCSGSATPLSNSPLVNAEKKRAGRGRGSKRGRGYGLSRVGDTVESEVGTIAHTICGADDVYEFKSSPESEFTPNQPDFGTRDERERSLPPSAKRQRLTETRPESQGGSVHSGEIEMDDVEEEEGNSKHGVGDRKVPPLRISLPIAPSDEDIHSEHSVHQHTAGHIGGARKAPRGRHGKRHNDADEAQRMTRSKVRQTGKVLDDTDAWTKKKRGRVNVATATVAGDEAEESVMDDASPVAECSDDVSPTCQTLNSIPDSLTTEQRIIYENPRSGMFRLKKMLATRWVSDLYQQNEQSAGGRERFKNMLLLTGDYLVRRSECRKQKEHSASDGNLCKNEKMTDEAAVNGDAESEDERNGICSEMKALWKEHNDERSNMMNRMYRERIKLRLFWEEELLRKEQREKGTTPLMSAVRFLRENEMCNAQILEEAPAQLKGMDQMEFAERCNRAINQMFNRHKMEASSLFGAQRDMWLYEARRRGLDVNADWVKKLARGLKAAYHESEVVRISDSWGDAFKPGKHYCSRLC</sequence>
<accession>A0ABR1BWZ1</accession>
<dbReference type="SUPFAM" id="SSF50156">
    <property type="entry name" value="PDZ domain-like"/>
    <property type="match status" value="1"/>
</dbReference>
<dbReference type="SUPFAM" id="SSF64268">
    <property type="entry name" value="PX domain"/>
    <property type="match status" value="1"/>
</dbReference>
<dbReference type="InterPro" id="IPR037833">
    <property type="entry name" value="SNX27_PX"/>
</dbReference>
<dbReference type="InterPro" id="IPR000159">
    <property type="entry name" value="RA_dom"/>
</dbReference>
<feature type="region of interest" description="Disordered" evidence="6">
    <location>
        <begin position="545"/>
        <end position="587"/>
    </location>
</feature>
<organism evidence="10 11">
    <name type="scientific">Necator americanus</name>
    <name type="common">Human hookworm</name>
    <dbReference type="NCBI Taxonomy" id="51031"/>
    <lineage>
        <taxon>Eukaryota</taxon>
        <taxon>Metazoa</taxon>
        <taxon>Ecdysozoa</taxon>
        <taxon>Nematoda</taxon>
        <taxon>Chromadorea</taxon>
        <taxon>Rhabditida</taxon>
        <taxon>Rhabditina</taxon>
        <taxon>Rhabditomorpha</taxon>
        <taxon>Strongyloidea</taxon>
        <taxon>Ancylostomatidae</taxon>
        <taxon>Bunostominae</taxon>
        <taxon>Necator</taxon>
    </lineage>
</organism>
<dbReference type="Pfam" id="PF00595">
    <property type="entry name" value="PDZ"/>
    <property type="match status" value="1"/>
</dbReference>
<feature type="compositionally biased region" description="Polar residues" evidence="6">
    <location>
        <begin position="769"/>
        <end position="778"/>
    </location>
</feature>
<dbReference type="PANTHER" id="PTHR12431">
    <property type="entry name" value="SORTING NEXIN 17 AND 27"/>
    <property type="match status" value="1"/>
</dbReference>
<evidence type="ECO:0000256" key="2">
    <source>
        <dbReference type="ARBA" id="ARBA00004412"/>
    </source>
</evidence>
<feature type="compositionally biased region" description="Basic and acidic residues" evidence="6">
    <location>
        <begin position="554"/>
        <end position="565"/>
    </location>
</feature>
<feature type="compositionally biased region" description="Polar residues" evidence="6">
    <location>
        <begin position="703"/>
        <end position="715"/>
    </location>
</feature>
<evidence type="ECO:0000256" key="4">
    <source>
        <dbReference type="ARBA" id="ARBA00023121"/>
    </source>
</evidence>
<dbReference type="PROSITE" id="PS50195">
    <property type="entry name" value="PX"/>
    <property type="match status" value="1"/>
</dbReference>
<feature type="region of interest" description="Disordered" evidence="6">
    <location>
        <begin position="765"/>
        <end position="839"/>
    </location>
</feature>
<feature type="domain" description="Ras-associating" evidence="9">
    <location>
        <begin position="260"/>
        <end position="348"/>
    </location>
</feature>
<dbReference type="InterPro" id="IPR036034">
    <property type="entry name" value="PDZ_sf"/>
</dbReference>
<feature type="compositionally biased region" description="Basic residues" evidence="6">
    <location>
        <begin position="687"/>
        <end position="698"/>
    </location>
</feature>
<keyword evidence="5" id="KW-0472">Membrane</keyword>
<proteinExistence type="predicted"/>
<dbReference type="SMART" id="SM00312">
    <property type="entry name" value="PX"/>
    <property type="match status" value="1"/>
</dbReference>
<feature type="compositionally biased region" description="Basic residues" evidence="6">
    <location>
        <begin position="722"/>
        <end position="733"/>
    </location>
</feature>
<evidence type="ECO:0000259" key="8">
    <source>
        <dbReference type="PROSITE" id="PS50195"/>
    </source>
</evidence>
<comment type="caution">
    <text evidence="10">The sequence shown here is derived from an EMBL/GenBank/DDBJ whole genome shotgun (WGS) entry which is preliminary data.</text>
</comment>
<evidence type="ECO:0000256" key="5">
    <source>
        <dbReference type="ARBA" id="ARBA00023136"/>
    </source>
</evidence>
<feature type="region of interest" description="Disordered" evidence="6">
    <location>
        <begin position="860"/>
        <end position="899"/>
    </location>
</feature>
<dbReference type="InterPro" id="IPR001683">
    <property type="entry name" value="PX_dom"/>
</dbReference>
<gene>
    <name evidence="10" type="primary">Necator_chrI.g3151</name>
    <name evidence="10" type="ORF">RB195_007022</name>
</gene>
<dbReference type="PROSITE" id="PS50200">
    <property type="entry name" value="RA"/>
    <property type="match status" value="1"/>
</dbReference>
<dbReference type="InterPro" id="IPR001478">
    <property type="entry name" value="PDZ"/>
</dbReference>
<feature type="region of interest" description="Disordered" evidence="6">
    <location>
        <begin position="1"/>
        <end position="30"/>
    </location>
</feature>
<feature type="compositionally biased region" description="Polar residues" evidence="6">
    <location>
        <begin position="569"/>
        <end position="584"/>
    </location>
</feature>